<evidence type="ECO:0000259" key="4">
    <source>
        <dbReference type="PROSITE" id="PS51063"/>
    </source>
</evidence>
<evidence type="ECO:0000313" key="6">
    <source>
        <dbReference type="Proteomes" id="UP000054396"/>
    </source>
</evidence>
<name>A0A0W7WJ90_9RHOB</name>
<dbReference type="Proteomes" id="UP000054396">
    <property type="component" value="Unassembled WGS sequence"/>
</dbReference>
<dbReference type="Gene3D" id="2.60.120.10">
    <property type="entry name" value="Jelly Rolls"/>
    <property type="match status" value="1"/>
</dbReference>
<dbReference type="CDD" id="cd00038">
    <property type="entry name" value="CAP_ED"/>
    <property type="match status" value="1"/>
</dbReference>
<protein>
    <submittedName>
        <fullName evidence="5">Crp/Fnr family transcriptional regulator</fullName>
    </submittedName>
</protein>
<dbReference type="InterPro" id="IPR050397">
    <property type="entry name" value="Env_Response_Regulators"/>
</dbReference>
<dbReference type="InterPro" id="IPR014710">
    <property type="entry name" value="RmlC-like_jellyroll"/>
</dbReference>
<evidence type="ECO:0000256" key="3">
    <source>
        <dbReference type="ARBA" id="ARBA00023163"/>
    </source>
</evidence>
<evidence type="ECO:0000313" key="5">
    <source>
        <dbReference type="EMBL" id="KUF10593.1"/>
    </source>
</evidence>
<keyword evidence="2" id="KW-0238">DNA-binding</keyword>
<dbReference type="AlphaFoldDB" id="A0A0W7WJ90"/>
<evidence type="ECO:0000256" key="1">
    <source>
        <dbReference type="ARBA" id="ARBA00023015"/>
    </source>
</evidence>
<dbReference type="Pfam" id="PF13545">
    <property type="entry name" value="HTH_Crp_2"/>
    <property type="match status" value="1"/>
</dbReference>
<dbReference type="SMART" id="SM00419">
    <property type="entry name" value="HTH_CRP"/>
    <property type="match status" value="1"/>
</dbReference>
<proteinExistence type="predicted"/>
<gene>
    <name evidence="5" type="ORF">AVJ23_12000</name>
</gene>
<sequence length="242" mass="26978">MKIDCATCPLRQLELFLPMSSKEVAFMKRFKTGEFAAQPGTEILAEDASSSQLFTVLSGMGLRSKTLPNGRRQVVGFVLPGDFVGLQSGVMDAMRHSVEATTRMVLCVFNRSDLWQLFEQQPERAFDLTYLAASEEHLLGEALQALGQMTAEEKISWALGKLYMRLSALGQCRENAVPLPYKQQDLADALGLSLVHTNKTLAKLREKQIASWSGGTLIVHDRDELYAMGHLDRQHARPRPLI</sequence>
<dbReference type="PANTHER" id="PTHR24567">
    <property type="entry name" value="CRP FAMILY TRANSCRIPTIONAL REGULATORY PROTEIN"/>
    <property type="match status" value="1"/>
</dbReference>
<keyword evidence="6" id="KW-1185">Reference proteome</keyword>
<keyword evidence="1" id="KW-0805">Transcription regulation</keyword>
<comment type="caution">
    <text evidence="5">The sequence shown here is derived from an EMBL/GenBank/DDBJ whole genome shotgun (WGS) entry which is preliminary data.</text>
</comment>
<keyword evidence="3" id="KW-0804">Transcription</keyword>
<organism evidence="5 6">
    <name type="scientific">Pseudoponticoccus marisrubri</name>
    <dbReference type="NCBI Taxonomy" id="1685382"/>
    <lineage>
        <taxon>Bacteria</taxon>
        <taxon>Pseudomonadati</taxon>
        <taxon>Pseudomonadota</taxon>
        <taxon>Alphaproteobacteria</taxon>
        <taxon>Rhodobacterales</taxon>
        <taxon>Roseobacteraceae</taxon>
        <taxon>Pseudoponticoccus</taxon>
    </lineage>
</organism>
<dbReference type="PROSITE" id="PS51063">
    <property type="entry name" value="HTH_CRP_2"/>
    <property type="match status" value="1"/>
</dbReference>
<accession>A0A0W7WJ90</accession>
<dbReference type="Pfam" id="PF00027">
    <property type="entry name" value="cNMP_binding"/>
    <property type="match status" value="1"/>
</dbReference>
<reference evidence="5 6" key="1">
    <citation type="submission" date="2015-12" db="EMBL/GenBank/DDBJ databases">
        <authorList>
            <person name="Shamseldin A."/>
            <person name="Moawad H."/>
            <person name="Abd El-Rahim W.M."/>
            <person name="Sadowsky M.J."/>
        </authorList>
    </citation>
    <scope>NUCLEOTIDE SEQUENCE [LARGE SCALE GENOMIC DNA]</scope>
    <source>
        <strain evidence="5 6">SJ5A-1</strain>
    </source>
</reference>
<dbReference type="GO" id="GO:0003677">
    <property type="term" value="F:DNA binding"/>
    <property type="evidence" value="ECO:0007669"/>
    <property type="project" value="UniProtKB-KW"/>
</dbReference>
<dbReference type="SUPFAM" id="SSF46785">
    <property type="entry name" value="Winged helix' DNA-binding domain"/>
    <property type="match status" value="1"/>
</dbReference>
<dbReference type="GO" id="GO:0005829">
    <property type="term" value="C:cytosol"/>
    <property type="evidence" value="ECO:0007669"/>
    <property type="project" value="TreeGrafter"/>
</dbReference>
<dbReference type="SUPFAM" id="SSF51206">
    <property type="entry name" value="cAMP-binding domain-like"/>
    <property type="match status" value="1"/>
</dbReference>
<dbReference type="Gene3D" id="1.10.10.10">
    <property type="entry name" value="Winged helix-like DNA-binding domain superfamily/Winged helix DNA-binding domain"/>
    <property type="match status" value="1"/>
</dbReference>
<dbReference type="STRING" id="1685382.AVJ23_12000"/>
<dbReference type="InterPro" id="IPR000595">
    <property type="entry name" value="cNMP-bd_dom"/>
</dbReference>
<dbReference type="RefSeq" id="WP_058862432.1">
    <property type="nucleotide sequence ID" value="NZ_LPXO01000006.1"/>
</dbReference>
<dbReference type="PANTHER" id="PTHR24567:SF26">
    <property type="entry name" value="REGULATORY PROTEIN YEIL"/>
    <property type="match status" value="1"/>
</dbReference>
<dbReference type="EMBL" id="LPXO01000006">
    <property type="protein sequence ID" value="KUF10593.1"/>
    <property type="molecule type" value="Genomic_DNA"/>
</dbReference>
<dbReference type="InterPro" id="IPR012318">
    <property type="entry name" value="HTH_CRP"/>
</dbReference>
<dbReference type="OrthoDB" id="7584044at2"/>
<dbReference type="InterPro" id="IPR018490">
    <property type="entry name" value="cNMP-bd_dom_sf"/>
</dbReference>
<dbReference type="InterPro" id="IPR036388">
    <property type="entry name" value="WH-like_DNA-bd_sf"/>
</dbReference>
<evidence type="ECO:0000256" key="2">
    <source>
        <dbReference type="ARBA" id="ARBA00023125"/>
    </source>
</evidence>
<dbReference type="InterPro" id="IPR036390">
    <property type="entry name" value="WH_DNA-bd_sf"/>
</dbReference>
<feature type="domain" description="HTH crp-type" evidence="4">
    <location>
        <begin position="149"/>
        <end position="223"/>
    </location>
</feature>
<dbReference type="GO" id="GO:0003700">
    <property type="term" value="F:DNA-binding transcription factor activity"/>
    <property type="evidence" value="ECO:0007669"/>
    <property type="project" value="TreeGrafter"/>
</dbReference>